<gene>
    <name evidence="1" type="ORF">SAMN04488513_11720</name>
</gene>
<dbReference type="EMBL" id="FQYU01000017">
    <property type="protein sequence ID" value="SHK01605.1"/>
    <property type="molecule type" value="Genomic_DNA"/>
</dbReference>
<proteinExistence type="predicted"/>
<organism evidence="1 2">
    <name type="scientific">Pseudozobellia thermophila</name>
    <dbReference type="NCBI Taxonomy" id="192903"/>
    <lineage>
        <taxon>Bacteria</taxon>
        <taxon>Pseudomonadati</taxon>
        <taxon>Bacteroidota</taxon>
        <taxon>Flavobacteriia</taxon>
        <taxon>Flavobacteriales</taxon>
        <taxon>Flavobacteriaceae</taxon>
        <taxon>Pseudozobellia</taxon>
    </lineage>
</organism>
<evidence type="ECO:0000313" key="1">
    <source>
        <dbReference type="EMBL" id="SHK01605.1"/>
    </source>
</evidence>
<evidence type="ECO:0000313" key="2">
    <source>
        <dbReference type="Proteomes" id="UP000184543"/>
    </source>
</evidence>
<sequence length="202" mass="22706">MDETIYDATTDFEKLRETEETDECKVDYSFYYNPLSLVGAYYSYEFGEGGVVACGVPGSSLGIRTIDLKSKKETALTDIFEEKSILNALKSDKWIQGIGKENHIDFSGYHNLKDLITAINKLGYAEFKPSSFAILRYSEEKNEVAVRFVGKAYVGFNHNQHLQLGLTLVPKPNFKDELLNKTEFVLGKFKNGLTTQRGQNGG</sequence>
<name>A0A1M6P0W7_9FLAO</name>
<accession>A0A1M6P0W7</accession>
<dbReference type="Proteomes" id="UP000184543">
    <property type="component" value="Unassembled WGS sequence"/>
</dbReference>
<dbReference type="AlphaFoldDB" id="A0A1M6P0W7"/>
<keyword evidence="2" id="KW-1185">Reference proteome</keyword>
<protein>
    <submittedName>
        <fullName evidence="1">Uncharacterized protein</fullName>
    </submittedName>
</protein>
<reference evidence="2" key="1">
    <citation type="submission" date="2016-11" db="EMBL/GenBank/DDBJ databases">
        <authorList>
            <person name="Varghese N."/>
            <person name="Submissions S."/>
        </authorList>
    </citation>
    <scope>NUCLEOTIDE SEQUENCE [LARGE SCALE GENOMIC DNA]</scope>
    <source>
        <strain evidence="2">DSM 19858</strain>
    </source>
</reference>